<dbReference type="InterPro" id="IPR017113">
    <property type="entry name" value="Antirestriction_ArdC"/>
</dbReference>
<evidence type="ECO:0000259" key="1">
    <source>
        <dbReference type="Pfam" id="PF08401"/>
    </source>
</evidence>
<accession>A0A2M8RV78</accession>
<feature type="domain" description="Polyvalent protein metallopeptidase" evidence="2">
    <location>
        <begin position="167"/>
        <end position="293"/>
    </location>
</feature>
<gene>
    <name evidence="3" type="ORF">CVP04_07485</name>
</gene>
<evidence type="ECO:0000313" key="3">
    <source>
        <dbReference type="EMBL" id="PJG82796.1"/>
    </source>
</evidence>
<dbReference type="InterPro" id="IPR013610">
    <property type="entry name" value="ArdC_N"/>
</dbReference>
<dbReference type="Proteomes" id="UP000230282">
    <property type="component" value="Unassembled WGS sequence"/>
</dbReference>
<keyword evidence="4" id="KW-1185">Reference proteome</keyword>
<dbReference type="Pfam" id="PF18818">
    <property type="entry name" value="MPTase-PolyVal"/>
    <property type="match status" value="1"/>
</dbReference>
<dbReference type="PIRSF" id="PIRSF037112">
    <property type="entry name" value="Antirestriction_ArdC"/>
    <property type="match status" value="1"/>
</dbReference>
<evidence type="ECO:0000313" key="4">
    <source>
        <dbReference type="Proteomes" id="UP000230282"/>
    </source>
</evidence>
<reference evidence="3 4" key="1">
    <citation type="submission" date="2017-11" db="EMBL/GenBank/DDBJ databases">
        <title>Reclassification of Bisgaard taxon 5 as Caviibacterium pharyngocola gen. nov., sp. nov.</title>
        <authorList>
            <person name="Christensen H."/>
        </authorList>
    </citation>
    <scope>NUCLEOTIDE SEQUENCE [LARGE SCALE GENOMIC DNA]</scope>
    <source>
        <strain evidence="3 4">7_3</strain>
    </source>
</reference>
<protein>
    <submittedName>
        <fullName evidence="3">Antirestriction protein</fullName>
    </submittedName>
</protein>
<dbReference type="InterPro" id="IPR041459">
    <property type="entry name" value="MPTase-PolyVal"/>
</dbReference>
<name>A0A2M8RV78_9PAST</name>
<sequence>MKSSTQSDLYQKVTDKILVVLETGTKPWQCPWDNANVNVSSFQLPCNGESGRLYSGVNIMLLWMAQIENGFTQRKWVTFKGARNLGGSVRSGEKATEIILYRPMETEEKDDDGNIVYDENGEPKMKRFAVIRGFYVFNIEQCEGLDEHYEHIEPASEELKFALRPELNALPLKMGVIVQHRPQNQAYYQPSSDVIVMPEQTQFDSAEQYYGVLLHETAHATGHRTRLNRVGITNSDKFSGEKYAFEELIAELTSAFTCAHLGICNTYDQNAAYLDSWIKCLKSDKHAIFRATAAAREATDYLMDIFENEELDLAEAN</sequence>
<feature type="domain" description="N-terminal" evidence="1">
    <location>
        <begin position="8"/>
        <end position="137"/>
    </location>
</feature>
<proteinExistence type="predicted"/>
<dbReference type="Pfam" id="PF08401">
    <property type="entry name" value="ArdcN"/>
    <property type="match status" value="1"/>
</dbReference>
<dbReference type="EMBL" id="PHGZ01000014">
    <property type="protein sequence ID" value="PJG82796.1"/>
    <property type="molecule type" value="Genomic_DNA"/>
</dbReference>
<evidence type="ECO:0000259" key="2">
    <source>
        <dbReference type="Pfam" id="PF18818"/>
    </source>
</evidence>
<dbReference type="AlphaFoldDB" id="A0A2M8RV78"/>
<comment type="caution">
    <text evidence="3">The sequence shown here is derived from an EMBL/GenBank/DDBJ whole genome shotgun (WGS) entry which is preliminary data.</text>
</comment>
<dbReference type="OrthoDB" id="9792687at2"/>
<organism evidence="3 4">
    <name type="scientific">Caviibacterium pharyngocola</name>
    <dbReference type="NCBI Taxonomy" id="28159"/>
    <lineage>
        <taxon>Bacteria</taxon>
        <taxon>Pseudomonadati</taxon>
        <taxon>Pseudomonadota</taxon>
        <taxon>Gammaproteobacteria</taxon>
        <taxon>Pasteurellales</taxon>
        <taxon>Pasteurellaceae</taxon>
        <taxon>Caviibacterium</taxon>
    </lineage>
</organism>
<dbReference type="RefSeq" id="WP_100296895.1">
    <property type="nucleotide sequence ID" value="NZ_PHGZ01000014.1"/>
</dbReference>
<dbReference type="GO" id="GO:0003697">
    <property type="term" value="F:single-stranded DNA binding"/>
    <property type="evidence" value="ECO:0007669"/>
    <property type="project" value="InterPro"/>
</dbReference>